<accession>A0ABD5ZAV3</accession>
<evidence type="ECO:0000256" key="1">
    <source>
        <dbReference type="SAM" id="Phobius"/>
    </source>
</evidence>
<organism evidence="3 4">
    <name type="scientific">Haloferax namakaokahaiae</name>
    <dbReference type="NCBI Taxonomy" id="1748331"/>
    <lineage>
        <taxon>Archaea</taxon>
        <taxon>Methanobacteriati</taxon>
        <taxon>Methanobacteriota</taxon>
        <taxon>Stenosarchaea group</taxon>
        <taxon>Halobacteria</taxon>
        <taxon>Halobacteriales</taxon>
        <taxon>Haloferacaceae</taxon>
        <taxon>Haloferax</taxon>
    </lineage>
</organism>
<protein>
    <submittedName>
        <fullName evidence="3">Type IV pilin</fullName>
    </submittedName>
</protein>
<proteinExistence type="predicted"/>
<keyword evidence="1" id="KW-0472">Membrane</keyword>
<gene>
    <name evidence="3" type="ORF">ACFQJC_01160</name>
</gene>
<reference evidence="3 4" key="1">
    <citation type="journal article" date="2019" name="Int. J. Syst. Evol. Microbiol.">
        <title>The Global Catalogue of Microorganisms (GCM) 10K type strain sequencing project: providing services to taxonomists for standard genome sequencing and annotation.</title>
        <authorList>
            <consortium name="The Broad Institute Genomics Platform"/>
            <consortium name="The Broad Institute Genome Sequencing Center for Infectious Disease"/>
            <person name="Wu L."/>
            <person name="Ma J."/>
        </authorList>
    </citation>
    <scope>NUCLEOTIDE SEQUENCE [LARGE SCALE GENOMIC DNA]</scope>
    <source>
        <strain evidence="3 4">DSM 29988</strain>
    </source>
</reference>
<sequence length="162" mass="17044">MVSTRRRGLSPVVGVALMVVIVVLLAAVLGMLATGFTDSLVEPRPAVSFDVTYHPDGEDNSGNGAYINVTHEVGSIEDGSQVKVVDGEGNSIAWEDVWTGGEVVGPAGEYAHIDGEGSDSVLVPICEAGQHYRLVIEYEDGSSRTLLDYVVPSEPNAVSPNC</sequence>
<feature type="transmembrane region" description="Helical" evidence="1">
    <location>
        <begin position="12"/>
        <end position="36"/>
    </location>
</feature>
<evidence type="ECO:0000313" key="4">
    <source>
        <dbReference type="Proteomes" id="UP001596481"/>
    </source>
</evidence>
<dbReference type="InterPro" id="IPR013373">
    <property type="entry name" value="Flagellin/pilin_N_arc"/>
</dbReference>
<evidence type="ECO:0000313" key="3">
    <source>
        <dbReference type="EMBL" id="MFC7202107.1"/>
    </source>
</evidence>
<dbReference type="Proteomes" id="UP001596481">
    <property type="component" value="Unassembled WGS sequence"/>
</dbReference>
<feature type="domain" description="Archaeal Type IV pilin N-terminal" evidence="2">
    <location>
        <begin position="7"/>
        <end position="85"/>
    </location>
</feature>
<dbReference type="InterPro" id="IPR012859">
    <property type="entry name" value="Pilin_N_archaeal"/>
</dbReference>
<keyword evidence="4" id="KW-1185">Reference proteome</keyword>
<name>A0ABD5ZAV3_9EURY</name>
<comment type="caution">
    <text evidence="3">The sequence shown here is derived from an EMBL/GenBank/DDBJ whole genome shotgun (WGS) entry which is preliminary data.</text>
</comment>
<evidence type="ECO:0000259" key="2">
    <source>
        <dbReference type="Pfam" id="PF07790"/>
    </source>
</evidence>
<dbReference type="Pfam" id="PF07790">
    <property type="entry name" value="Pilin_N"/>
    <property type="match status" value="1"/>
</dbReference>
<dbReference type="NCBIfam" id="TIGR02537">
    <property type="entry name" value="arch_flag_Nterm"/>
    <property type="match status" value="1"/>
</dbReference>
<dbReference type="EMBL" id="JBHTAA010000001">
    <property type="protein sequence ID" value="MFC7202107.1"/>
    <property type="molecule type" value="Genomic_DNA"/>
</dbReference>
<keyword evidence="1" id="KW-0812">Transmembrane</keyword>
<keyword evidence="1" id="KW-1133">Transmembrane helix</keyword>
<dbReference type="AlphaFoldDB" id="A0ABD5ZAV3"/>
<dbReference type="RefSeq" id="WP_390221414.1">
    <property type="nucleotide sequence ID" value="NZ_JBHTAA010000001.1"/>
</dbReference>